<keyword evidence="2" id="KW-1185">Reference proteome</keyword>
<name>A0ACD5UV69_AVESA</name>
<dbReference type="Proteomes" id="UP001732700">
    <property type="component" value="Chromosome 2C"/>
</dbReference>
<reference evidence="1" key="1">
    <citation type="submission" date="2021-05" db="EMBL/GenBank/DDBJ databases">
        <authorList>
            <person name="Scholz U."/>
            <person name="Mascher M."/>
            <person name="Fiebig A."/>
        </authorList>
    </citation>
    <scope>NUCLEOTIDE SEQUENCE [LARGE SCALE GENOMIC DNA]</scope>
</reference>
<protein>
    <submittedName>
        <fullName evidence="1">Uncharacterized protein</fullName>
    </submittedName>
</protein>
<sequence length="110" mass="11370">MTHLTTPAATSESIRAVATSKAEQAASTSTVKPLLGSEAAAPMASFATQLVDMLYGLLERVTGYGAKGAQDEPSKLAFGEAFRTEEVVEIRSRNLPESGGSGAQVNLVGI</sequence>
<evidence type="ECO:0000313" key="1">
    <source>
        <dbReference type="EnsemblPlants" id="AVESA.00010b.r2.2CG0320750.1.CDS"/>
    </source>
</evidence>
<accession>A0ACD5UV69</accession>
<reference evidence="1" key="2">
    <citation type="submission" date="2025-09" db="UniProtKB">
        <authorList>
            <consortium name="EnsemblPlants"/>
        </authorList>
    </citation>
    <scope>IDENTIFICATION</scope>
</reference>
<dbReference type="EnsemblPlants" id="AVESA.00010b.r2.2CG0320750.1">
    <property type="protein sequence ID" value="AVESA.00010b.r2.2CG0320750.1.CDS"/>
    <property type="gene ID" value="AVESA.00010b.r2.2CG0320750"/>
</dbReference>
<organism evidence="1 2">
    <name type="scientific">Avena sativa</name>
    <name type="common">Oat</name>
    <dbReference type="NCBI Taxonomy" id="4498"/>
    <lineage>
        <taxon>Eukaryota</taxon>
        <taxon>Viridiplantae</taxon>
        <taxon>Streptophyta</taxon>
        <taxon>Embryophyta</taxon>
        <taxon>Tracheophyta</taxon>
        <taxon>Spermatophyta</taxon>
        <taxon>Magnoliopsida</taxon>
        <taxon>Liliopsida</taxon>
        <taxon>Poales</taxon>
        <taxon>Poaceae</taxon>
        <taxon>BOP clade</taxon>
        <taxon>Pooideae</taxon>
        <taxon>Poodae</taxon>
        <taxon>Poeae</taxon>
        <taxon>Poeae Chloroplast Group 1 (Aveneae type)</taxon>
        <taxon>Aveninae</taxon>
        <taxon>Avena</taxon>
    </lineage>
</organism>
<evidence type="ECO:0000313" key="2">
    <source>
        <dbReference type="Proteomes" id="UP001732700"/>
    </source>
</evidence>
<proteinExistence type="predicted"/>